<organism evidence="2 3">
    <name type="scientific">Acinetobacter guillouiae</name>
    <name type="common">Acinetobacter genomosp. 11</name>
    <dbReference type="NCBI Taxonomy" id="106649"/>
    <lineage>
        <taxon>Bacteria</taxon>
        <taxon>Pseudomonadati</taxon>
        <taxon>Pseudomonadota</taxon>
        <taxon>Gammaproteobacteria</taxon>
        <taxon>Moraxellales</taxon>
        <taxon>Moraxellaceae</taxon>
        <taxon>Acinetobacter</taxon>
    </lineage>
</organism>
<gene>
    <name evidence="2" type="ORF">KW868_06455</name>
</gene>
<dbReference type="Proteomes" id="UP000887320">
    <property type="component" value="Unassembled WGS sequence"/>
</dbReference>
<comment type="caution">
    <text evidence="2">The sequence shown here is derived from an EMBL/GenBank/DDBJ whole genome shotgun (WGS) entry which is preliminary data.</text>
</comment>
<dbReference type="RefSeq" id="WP_004721211.1">
    <property type="nucleotide sequence ID" value="NZ_BBRY01000002.1"/>
</dbReference>
<evidence type="ECO:0000256" key="1">
    <source>
        <dbReference type="SAM" id="SignalP"/>
    </source>
</evidence>
<name>A0A6A1RSA2_ACIGI</name>
<sequence length="183" mass="21066">MKLIVILSTFTVLLSGCAAMSVEQCKTANWFNVGEKDGAAGNKSHLDKYYSSCKKANIIPSQNLYEMGYLKGLGAYCQPENIFYEALEGRGNFRVCPAEKRESLRHYYQVANNFYHANSEFNTSQNNLDYYLGKLDSKDLSTKDRDDYKKKLSDLRSNSSQVRSRYQDALRNLERFKAEHDLY</sequence>
<feature type="chain" id="PRO_5041130855" evidence="1">
    <location>
        <begin position="22"/>
        <end position="183"/>
    </location>
</feature>
<dbReference type="PROSITE" id="PS51257">
    <property type="entry name" value="PROKAR_LIPOPROTEIN"/>
    <property type="match status" value="1"/>
</dbReference>
<dbReference type="EMBL" id="JAHWXT010000001">
    <property type="protein sequence ID" value="MCF0264112.1"/>
    <property type="molecule type" value="Genomic_DNA"/>
</dbReference>
<dbReference type="InterPro" id="IPR021242">
    <property type="entry name" value="DUF2799"/>
</dbReference>
<proteinExistence type="predicted"/>
<feature type="signal peptide" evidence="1">
    <location>
        <begin position="1"/>
        <end position="21"/>
    </location>
</feature>
<reference evidence="2" key="1">
    <citation type="submission" date="2021-07" db="EMBL/GenBank/DDBJ databases">
        <authorList>
            <person name="Fernandez M."/>
            <person name="Pereira P."/>
            <person name="Torres Tejerizo G.A."/>
            <person name="Gonzalez P."/>
            <person name="Agostini E."/>
        </authorList>
    </citation>
    <scope>NUCLEOTIDE SEQUENCE</scope>
    <source>
        <strain evidence="2">SFC 500-1A</strain>
    </source>
</reference>
<evidence type="ECO:0000313" key="2">
    <source>
        <dbReference type="EMBL" id="MCF0264112.1"/>
    </source>
</evidence>
<accession>A0A6A1RSA2</accession>
<dbReference type="Pfam" id="PF10973">
    <property type="entry name" value="DUF2799"/>
    <property type="match status" value="1"/>
</dbReference>
<dbReference type="AlphaFoldDB" id="A0A6A1RSA2"/>
<evidence type="ECO:0000313" key="3">
    <source>
        <dbReference type="Proteomes" id="UP000887320"/>
    </source>
</evidence>
<protein>
    <submittedName>
        <fullName evidence="2">DUF2799 domain-containing protein</fullName>
    </submittedName>
</protein>
<keyword evidence="1" id="KW-0732">Signal</keyword>